<protein>
    <recommendedName>
        <fullName evidence="4">rRNA adenine N(6)-methyltransferase</fullName>
    </recommendedName>
</protein>
<feature type="region of interest" description="Disordered" evidence="1">
    <location>
        <begin position="601"/>
        <end position="623"/>
    </location>
</feature>
<evidence type="ECO:0000256" key="1">
    <source>
        <dbReference type="SAM" id="MobiDB-lite"/>
    </source>
</evidence>
<evidence type="ECO:0000313" key="3">
    <source>
        <dbReference type="Proteomes" id="UP000809789"/>
    </source>
</evidence>
<reference evidence="2" key="1">
    <citation type="submission" date="2021-07" db="EMBL/GenBank/DDBJ databases">
        <title>Elsinoe batatas strain:CRI-CJ2 Genome sequencing and assembly.</title>
        <authorList>
            <person name="Huang L."/>
        </authorList>
    </citation>
    <scope>NUCLEOTIDE SEQUENCE</scope>
    <source>
        <strain evidence="2">CRI-CJ2</strain>
    </source>
</reference>
<keyword evidence="3" id="KW-1185">Reference proteome</keyword>
<name>A0A8K0L4U1_9PEZI</name>
<dbReference type="AlphaFoldDB" id="A0A8K0L4U1"/>
<sequence length="623" mass="70907">MGKYGSPKTFFQAASKYPVSEVLAKQFANRITVISGGVRTHARSDIVSPELCDDALGYIGANLKEYHGCDIIDVNPGACLWSQKIHDLLKPRTHILIEPEPRYFKPFIKPLLSKDKTYKFSDLHGSHLLRYWSTYERIFNDGLLPPRTSLSKDDPSLRKFNRTLLVTGNLHRFYTVEGFKKAGVVNSFTTTLGHFVHSAQNNAMFHQYGLVKMLLWGPDEARQHTLPWLVQARTTMSAAADLVANISEVAGPSLYLNDLQNEKRATLNERPRPLSLEWLSSFWTSKRMQESGITMPAGRKPQIAVEAEGISPKSIQDLIQNMDIDVKNPSEHDTLEKHENAVKALLEASKIFKDDDRPFAELKNEGISYENRYIFDKKLYHPIPIPSQDRFATFMRLGKRQVEAEAAFWQHYPSMPVETRASVEKDLMQSAANIRDGIHGKNTLEFKMHAERFRIAFDEQRCLLLDEPVLAFDRRPYEPLATRPDEFWPNIPLMLLEIDPLERNFASDITSREEGTAVMRSLVLGLYQRKGSSLWDGLNLICPGAAEDMYEAVPELRDPRHGGRLDPKDLRIFALPRNLLEKLVVAYLEWPFRPSEHEMLGKLAADEAESGEAGSEQDAVDEE</sequence>
<proteinExistence type="predicted"/>
<evidence type="ECO:0008006" key="4">
    <source>
        <dbReference type="Google" id="ProtNLM"/>
    </source>
</evidence>
<comment type="caution">
    <text evidence="2">The sequence shown here is derived from an EMBL/GenBank/DDBJ whole genome shotgun (WGS) entry which is preliminary data.</text>
</comment>
<evidence type="ECO:0000313" key="2">
    <source>
        <dbReference type="EMBL" id="KAG8629719.1"/>
    </source>
</evidence>
<dbReference type="OrthoDB" id="16079at2759"/>
<dbReference type="InterPro" id="IPR029063">
    <property type="entry name" value="SAM-dependent_MTases_sf"/>
</dbReference>
<accession>A0A8K0L4U1</accession>
<dbReference type="EMBL" id="JAESVG020000002">
    <property type="protein sequence ID" value="KAG8629719.1"/>
    <property type="molecule type" value="Genomic_DNA"/>
</dbReference>
<organism evidence="2 3">
    <name type="scientific">Elsinoe batatas</name>
    <dbReference type="NCBI Taxonomy" id="2601811"/>
    <lineage>
        <taxon>Eukaryota</taxon>
        <taxon>Fungi</taxon>
        <taxon>Dikarya</taxon>
        <taxon>Ascomycota</taxon>
        <taxon>Pezizomycotina</taxon>
        <taxon>Dothideomycetes</taxon>
        <taxon>Dothideomycetidae</taxon>
        <taxon>Myriangiales</taxon>
        <taxon>Elsinoaceae</taxon>
        <taxon>Elsinoe</taxon>
    </lineage>
</organism>
<gene>
    <name evidence="2" type="ORF">KVT40_001338</name>
</gene>
<dbReference type="Gene3D" id="3.40.50.150">
    <property type="entry name" value="Vaccinia Virus protein VP39"/>
    <property type="match status" value="1"/>
</dbReference>
<dbReference type="Proteomes" id="UP000809789">
    <property type="component" value="Unassembled WGS sequence"/>
</dbReference>